<organism evidence="2 3">
    <name type="scientific">Echinicola arenosa</name>
    <dbReference type="NCBI Taxonomy" id="2774144"/>
    <lineage>
        <taxon>Bacteria</taxon>
        <taxon>Pseudomonadati</taxon>
        <taxon>Bacteroidota</taxon>
        <taxon>Cytophagia</taxon>
        <taxon>Cytophagales</taxon>
        <taxon>Cyclobacteriaceae</taxon>
        <taxon>Echinicola</taxon>
    </lineage>
</organism>
<accession>A0ABR9AQ65</accession>
<dbReference type="SUPFAM" id="SSF54427">
    <property type="entry name" value="NTF2-like"/>
    <property type="match status" value="1"/>
</dbReference>
<dbReference type="PANTHER" id="PTHR33747">
    <property type="entry name" value="UPF0225 PROTEIN SCO1677"/>
    <property type="match status" value="1"/>
</dbReference>
<name>A0ABR9AQ65_9BACT</name>
<gene>
    <name evidence="2" type="ORF">IFO69_19320</name>
</gene>
<keyword evidence="3" id="KW-1185">Reference proteome</keyword>
<dbReference type="Pfam" id="PF17775">
    <property type="entry name" value="YchJ_M-like"/>
    <property type="match status" value="1"/>
</dbReference>
<dbReference type="SUPFAM" id="SSF103642">
    <property type="entry name" value="Sec-C motif"/>
    <property type="match status" value="1"/>
</dbReference>
<feature type="domain" description="YchJ-like middle NTF2-like" evidence="1">
    <location>
        <begin position="27"/>
        <end position="127"/>
    </location>
</feature>
<dbReference type="NCBIfam" id="NF002486">
    <property type="entry name" value="PRK01752.1"/>
    <property type="match status" value="1"/>
</dbReference>
<comment type="caution">
    <text evidence="2">The sequence shown here is derived from an EMBL/GenBank/DDBJ whole genome shotgun (WGS) entry which is preliminary data.</text>
</comment>
<evidence type="ECO:0000313" key="3">
    <source>
        <dbReference type="Proteomes" id="UP000647133"/>
    </source>
</evidence>
<protein>
    <submittedName>
        <fullName evidence="2">YchJ family protein</fullName>
    </submittedName>
</protein>
<sequence length="159" mass="17780">MSKCPCGSGSDLSNCCEPIIMNFTATTAEKLMRSRYTAYSLGNAEYIFQTTHPSVRNQLDLRDIKEWSTSNQWSKLEIMSTQKGLESDIEGVVEFKAHYTDTLSKPHIHHEISSFSKKDGQWFYVIGSFPEPLPAPALKTSRNSPCPCGSGKKFKKCCG</sequence>
<dbReference type="EMBL" id="JACYTQ010000009">
    <property type="protein sequence ID" value="MBD8490912.1"/>
    <property type="molecule type" value="Genomic_DNA"/>
</dbReference>
<dbReference type="RefSeq" id="WP_192011788.1">
    <property type="nucleotide sequence ID" value="NZ_JACYTQ010000009.1"/>
</dbReference>
<dbReference type="Gene3D" id="3.10.450.50">
    <property type="match status" value="1"/>
</dbReference>
<dbReference type="Pfam" id="PF02810">
    <property type="entry name" value="SEC-C"/>
    <property type="match status" value="1"/>
</dbReference>
<dbReference type="InterPro" id="IPR004027">
    <property type="entry name" value="SEC_C_motif"/>
</dbReference>
<reference evidence="2 3" key="1">
    <citation type="submission" date="2020-09" db="EMBL/GenBank/DDBJ databases">
        <title>Echinicola sp. CAU 1574 isolated from sand of Sido Beach.</title>
        <authorList>
            <person name="Kim W."/>
        </authorList>
    </citation>
    <scope>NUCLEOTIDE SEQUENCE [LARGE SCALE GENOMIC DNA]</scope>
    <source>
        <strain evidence="2 3">CAU 1574</strain>
    </source>
</reference>
<dbReference type="InterPro" id="IPR048469">
    <property type="entry name" value="YchJ-like_M"/>
</dbReference>
<proteinExistence type="predicted"/>
<dbReference type="Proteomes" id="UP000647133">
    <property type="component" value="Unassembled WGS sequence"/>
</dbReference>
<dbReference type="InterPro" id="IPR032710">
    <property type="entry name" value="NTF2-like_dom_sf"/>
</dbReference>
<evidence type="ECO:0000259" key="1">
    <source>
        <dbReference type="Pfam" id="PF17775"/>
    </source>
</evidence>
<evidence type="ECO:0000313" key="2">
    <source>
        <dbReference type="EMBL" id="MBD8490912.1"/>
    </source>
</evidence>
<dbReference type="PANTHER" id="PTHR33747:SF1">
    <property type="entry name" value="ADENYLATE CYCLASE-ASSOCIATED CAP C-TERMINAL DOMAIN-CONTAINING PROTEIN"/>
    <property type="match status" value="1"/>
</dbReference>